<evidence type="ECO:0000313" key="3">
    <source>
        <dbReference type="Proteomes" id="UP000231246"/>
    </source>
</evidence>
<reference evidence="2 3" key="1">
    <citation type="submission" date="2017-09" db="EMBL/GenBank/DDBJ databases">
        <title>Depth-based differentiation of microbial function through sediment-hosted aquifers and enrichment of novel symbionts in the deep terrestrial subsurface.</title>
        <authorList>
            <person name="Probst A.J."/>
            <person name="Ladd B."/>
            <person name="Jarett J.K."/>
            <person name="Geller-Mcgrath D.E."/>
            <person name="Sieber C.M."/>
            <person name="Emerson J.B."/>
            <person name="Anantharaman K."/>
            <person name="Thomas B.C."/>
            <person name="Malmstrom R."/>
            <person name="Stieglmeier M."/>
            <person name="Klingl A."/>
            <person name="Woyke T."/>
            <person name="Ryan C.M."/>
            <person name="Banfield J.F."/>
        </authorList>
    </citation>
    <scope>NUCLEOTIDE SEQUENCE [LARGE SCALE GENOMIC DNA]</scope>
    <source>
        <strain evidence="2">CG22_combo_CG10-13_8_21_14_all_38_20</strain>
    </source>
</reference>
<gene>
    <name evidence="2" type="ORF">COW99_02840</name>
</gene>
<dbReference type="SUPFAM" id="SSF50199">
    <property type="entry name" value="Staphylococcal nuclease"/>
    <property type="match status" value="1"/>
</dbReference>
<dbReference type="AlphaFoldDB" id="A0A2H0BVH3"/>
<feature type="domain" description="TNase-like" evidence="1">
    <location>
        <begin position="52"/>
        <end position="174"/>
    </location>
</feature>
<sequence>MAKSLNRRLLITLGIPTIFIPGLILASVLGWDWQNDLQKIQKSGYKDSNLIFQKQMLVTTVIDGDTFEIANGQTVRLIGLNAPDRGEAGYEQASAYLKGLIEGEEVELEYDSYHDDQYGRLLAYVWEKCETQLGCKNGKRMINWVLVKEGYGEFVSYKGRAPLTYEDLLKKTQN</sequence>
<evidence type="ECO:0000313" key="2">
    <source>
        <dbReference type="EMBL" id="PIP61683.1"/>
    </source>
</evidence>
<dbReference type="InterPro" id="IPR016071">
    <property type="entry name" value="Staphylococal_nuclease_OB-fold"/>
</dbReference>
<dbReference type="Gene3D" id="2.40.50.90">
    <property type="match status" value="1"/>
</dbReference>
<dbReference type="EMBL" id="PCTA01000019">
    <property type="protein sequence ID" value="PIP61683.1"/>
    <property type="molecule type" value="Genomic_DNA"/>
</dbReference>
<dbReference type="PROSITE" id="PS50830">
    <property type="entry name" value="TNASE_3"/>
    <property type="match status" value="1"/>
</dbReference>
<organism evidence="2 3">
    <name type="scientific">Candidatus Roizmanbacteria bacterium CG22_combo_CG10-13_8_21_14_all_38_20</name>
    <dbReference type="NCBI Taxonomy" id="1974862"/>
    <lineage>
        <taxon>Bacteria</taxon>
        <taxon>Candidatus Roizmaniibacteriota</taxon>
    </lineage>
</organism>
<dbReference type="SMART" id="SM00318">
    <property type="entry name" value="SNc"/>
    <property type="match status" value="1"/>
</dbReference>
<evidence type="ECO:0000259" key="1">
    <source>
        <dbReference type="PROSITE" id="PS50830"/>
    </source>
</evidence>
<comment type="caution">
    <text evidence="2">The sequence shown here is derived from an EMBL/GenBank/DDBJ whole genome shotgun (WGS) entry which is preliminary data.</text>
</comment>
<proteinExistence type="predicted"/>
<name>A0A2H0BVH3_9BACT</name>
<accession>A0A2H0BVH3</accession>
<dbReference type="Proteomes" id="UP000231246">
    <property type="component" value="Unassembled WGS sequence"/>
</dbReference>
<dbReference type="Pfam" id="PF00565">
    <property type="entry name" value="SNase"/>
    <property type="match status" value="1"/>
</dbReference>
<dbReference type="InterPro" id="IPR035437">
    <property type="entry name" value="SNase_OB-fold_sf"/>
</dbReference>
<protein>
    <recommendedName>
        <fullName evidence="1">TNase-like domain-containing protein</fullName>
    </recommendedName>
</protein>